<dbReference type="SUPFAM" id="SSF110857">
    <property type="entry name" value="Gamma-glutamyl cyclotransferase-like"/>
    <property type="match status" value="1"/>
</dbReference>
<accession>A0A928ZUQ6</accession>
<dbReference type="PANTHER" id="PTHR12935">
    <property type="entry name" value="GAMMA-GLUTAMYLCYCLOTRANSFERASE"/>
    <property type="match status" value="1"/>
</dbReference>
<dbReference type="Pfam" id="PF13772">
    <property type="entry name" value="AIG2_2"/>
    <property type="match status" value="1"/>
</dbReference>
<comment type="caution">
    <text evidence="4">The sequence shown here is derived from an EMBL/GenBank/DDBJ whole genome shotgun (WGS) entry which is preliminary data.</text>
</comment>
<evidence type="ECO:0000256" key="1">
    <source>
        <dbReference type="ARBA" id="ARBA00023239"/>
    </source>
</evidence>
<dbReference type="EMBL" id="JADEXP010000117">
    <property type="protein sequence ID" value="MBE9067755.1"/>
    <property type="molecule type" value="Genomic_DNA"/>
</dbReference>
<name>A0A928ZUQ6_LEPEC</name>
<gene>
    <name evidence="4" type="ORF">IQ260_13945</name>
</gene>
<organism evidence="4 5">
    <name type="scientific">Leptolyngbya cf. ectocarpi LEGE 11479</name>
    <dbReference type="NCBI Taxonomy" id="1828722"/>
    <lineage>
        <taxon>Bacteria</taxon>
        <taxon>Bacillati</taxon>
        <taxon>Cyanobacteriota</taxon>
        <taxon>Cyanophyceae</taxon>
        <taxon>Leptolyngbyales</taxon>
        <taxon>Leptolyngbyaceae</taxon>
        <taxon>Leptolyngbya group</taxon>
        <taxon>Leptolyngbya</taxon>
    </lineage>
</organism>
<dbReference type="CDD" id="cd06661">
    <property type="entry name" value="GGCT_like"/>
    <property type="match status" value="1"/>
</dbReference>
<keyword evidence="1" id="KW-0456">Lyase</keyword>
<dbReference type="Proteomes" id="UP000615026">
    <property type="component" value="Unassembled WGS sequence"/>
</dbReference>
<evidence type="ECO:0000313" key="4">
    <source>
        <dbReference type="EMBL" id="MBE9067755.1"/>
    </source>
</evidence>
<feature type="binding site" evidence="3">
    <location>
        <position position="164"/>
    </location>
    <ligand>
        <name>substrate</name>
    </ligand>
</feature>
<keyword evidence="5" id="KW-1185">Reference proteome</keyword>
<evidence type="ECO:0000313" key="5">
    <source>
        <dbReference type="Proteomes" id="UP000615026"/>
    </source>
</evidence>
<dbReference type="InterPro" id="IPR013024">
    <property type="entry name" value="GGCT-like"/>
</dbReference>
<dbReference type="InterPro" id="IPR036568">
    <property type="entry name" value="GGCT-like_sf"/>
</dbReference>
<feature type="binding site" evidence="3">
    <location>
        <begin position="42"/>
        <end position="47"/>
    </location>
    <ligand>
        <name>substrate</name>
    </ligand>
</feature>
<dbReference type="PANTHER" id="PTHR12935:SF0">
    <property type="entry name" value="GAMMA-GLUTAMYLCYCLOTRANSFERASE"/>
    <property type="match status" value="1"/>
</dbReference>
<evidence type="ECO:0000256" key="3">
    <source>
        <dbReference type="PIRSR" id="PIRSR617939-2"/>
    </source>
</evidence>
<protein>
    <submittedName>
        <fullName evidence="4">Gamma-glutamylcyclotransferase</fullName>
    </submittedName>
</protein>
<dbReference type="AlphaFoldDB" id="A0A928ZUQ6"/>
<dbReference type="Gene3D" id="3.10.490.10">
    <property type="entry name" value="Gamma-glutamyl cyclotransferase-like"/>
    <property type="match status" value="1"/>
</dbReference>
<proteinExistence type="predicted"/>
<dbReference type="InterPro" id="IPR017939">
    <property type="entry name" value="G-Glutamylcylcotransferase"/>
</dbReference>
<reference evidence="4" key="1">
    <citation type="submission" date="2020-10" db="EMBL/GenBank/DDBJ databases">
        <authorList>
            <person name="Castelo-Branco R."/>
            <person name="Eusebio N."/>
            <person name="Adriana R."/>
            <person name="Vieira A."/>
            <person name="Brugerolle De Fraissinette N."/>
            <person name="Rezende De Castro R."/>
            <person name="Schneider M.P."/>
            <person name="Vasconcelos V."/>
            <person name="Leao P.N."/>
        </authorList>
    </citation>
    <scope>NUCLEOTIDE SEQUENCE</scope>
    <source>
        <strain evidence="4">LEGE 11479</strain>
    </source>
</reference>
<evidence type="ECO:0000256" key="2">
    <source>
        <dbReference type="PIRSR" id="PIRSR617939-1"/>
    </source>
</evidence>
<feature type="active site" description="Proton acceptor" evidence="2">
    <location>
        <position position="125"/>
    </location>
</feature>
<sequence>MSWVKSGSLFKSISIESFGIADKFIRRLAVVTLDGDPDQFYYFAYGSCMCPVDLKRSLQEKTHTYVVGPAQLKGYRLGFFRYSRRRQCGVLDIVPSPDHSGDSATVHGVLYSLPWRLSPLLDRREEGYVHHQVSIQCQGQSYPNTRTYTVVDKLGHEHAPSDWYFDVVMRGALTCGLPESYCWQLFNHMHELQRQELAA</sequence>
<dbReference type="GO" id="GO:0003839">
    <property type="term" value="F:gamma-glutamylcyclotransferase activity"/>
    <property type="evidence" value="ECO:0007669"/>
    <property type="project" value="InterPro"/>
</dbReference>